<dbReference type="STRING" id="1121131.SAMN02745229_00181"/>
<gene>
    <name evidence="1" type="ORF">SAMN02745229_00181</name>
</gene>
<dbReference type="EMBL" id="FQXK01000003">
    <property type="protein sequence ID" value="SHH08441.1"/>
    <property type="molecule type" value="Genomic_DNA"/>
</dbReference>
<accession>A0A1M5Q3P5</accession>
<dbReference type="GeneID" id="89509076"/>
<sequence>MEEKSKFEIEDGRQYGYDKKGGWDIDVSEKTQKTSDFGHIPGRYQWEETVDISKEDE</sequence>
<proteinExistence type="predicted"/>
<dbReference type="AlphaFoldDB" id="A0A1M5Q3P5"/>
<evidence type="ECO:0000313" key="1">
    <source>
        <dbReference type="EMBL" id="SHH08441.1"/>
    </source>
</evidence>
<name>A0A1M5Q3P5_BUTFI</name>
<organism evidence="1 2">
    <name type="scientific">Butyrivibrio fibrisolvens DSM 3071</name>
    <dbReference type="NCBI Taxonomy" id="1121131"/>
    <lineage>
        <taxon>Bacteria</taxon>
        <taxon>Bacillati</taxon>
        <taxon>Bacillota</taxon>
        <taxon>Clostridia</taxon>
        <taxon>Lachnospirales</taxon>
        <taxon>Lachnospiraceae</taxon>
        <taxon>Butyrivibrio</taxon>
    </lineage>
</organism>
<reference evidence="2" key="1">
    <citation type="submission" date="2016-11" db="EMBL/GenBank/DDBJ databases">
        <authorList>
            <person name="Varghese N."/>
            <person name="Submissions S."/>
        </authorList>
    </citation>
    <scope>NUCLEOTIDE SEQUENCE [LARGE SCALE GENOMIC DNA]</scope>
    <source>
        <strain evidence="2">DSM 3071</strain>
    </source>
</reference>
<protein>
    <submittedName>
        <fullName evidence="1">Uncharacterized protein</fullName>
    </submittedName>
</protein>
<keyword evidence="2" id="KW-1185">Reference proteome</keyword>
<dbReference type="Proteomes" id="UP000184278">
    <property type="component" value="Unassembled WGS sequence"/>
</dbReference>
<dbReference type="RefSeq" id="WP_167562631.1">
    <property type="nucleotide sequence ID" value="NZ_FQXK01000003.1"/>
</dbReference>
<evidence type="ECO:0000313" key="2">
    <source>
        <dbReference type="Proteomes" id="UP000184278"/>
    </source>
</evidence>